<proteinExistence type="predicted"/>
<evidence type="ECO:0000313" key="1">
    <source>
        <dbReference type="EMBL" id="CCD02595.1"/>
    </source>
</evidence>
<sequence>MHHPAWPPERPAGTAIWERCMRRRWFSGKGSWRSIGARSRAAGLGILAPRREYLEALLAEGNENAAALWQAPKSAQRRVAEPEGPGTRRSGRLLCPLSRTSRRRFRSGRGW</sequence>
<dbReference type="Proteomes" id="UP000007319">
    <property type="component" value="Plasmid AZOBR_p3"/>
</dbReference>
<geneLocation type="plasmid" evidence="1 2">
    <name>AZOBR_p3</name>
</geneLocation>
<protein>
    <submittedName>
        <fullName evidence="1">Uncharacterized protein</fullName>
    </submittedName>
</protein>
<gene>
    <name evidence="1" type="ORF">AZOBR_p310337</name>
</gene>
<reference evidence="1 2" key="1">
    <citation type="journal article" date="2011" name="PLoS Genet.">
        <title>Azospirillum genomes reveal transition of bacteria from aquatic to terrestrial environments.</title>
        <authorList>
            <person name="Wisniewski-Dye F."/>
            <person name="Borziak K."/>
            <person name="Khalsa-Moyers G."/>
            <person name="Alexandre G."/>
            <person name="Sukharnikov L.O."/>
            <person name="Wuichet K."/>
            <person name="Hurst G.B."/>
            <person name="McDonald W.H."/>
            <person name="Robertson J.S."/>
            <person name="Barbe V."/>
            <person name="Calteau A."/>
            <person name="Rouy Z."/>
            <person name="Mangenot S."/>
            <person name="Prigent-Combaret C."/>
            <person name="Normand P."/>
            <person name="Boyer M."/>
            <person name="Siguier P."/>
            <person name="Dessaux Y."/>
            <person name="Elmerich C."/>
            <person name="Condemine G."/>
            <person name="Krishnen G."/>
            <person name="Kennedy I."/>
            <person name="Paterson A.H."/>
            <person name="Gonzalez V."/>
            <person name="Mavingui P."/>
            <person name="Zhulin I.B."/>
        </authorList>
    </citation>
    <scope>NUCLEOTIDE SEQUENCE [LARGE SCALE GENOMIC DNA]</scope>
    <source>
        <strain evidence="1 2">Sp245</strain>
    </source>
</reference>
<dbReference type="EMBL" id="HE577330">
    <property type="protein sequence ID" value="CCD02595.1"/>
    <property type="molecule type" value="Genomic_DNA"/>
</dbReference>
<evidence type="ECO:0000313" key="2">
    <source>
        <dbReference type="Proteomes" id="UP000007319"/>
    </source>
</evidence>
<dbReference type="AlphaFoldDB" id="A0A9P1JZ51"/>
<name>A0A9P1JZ51_9PROT</name>
<keyword evidence="1" id="KW-0614">Plasmid</keyword>
<accession>A0A9P1JZ51</accession>
<keyword evidence="2" id="KW-1185">Reference proteome</keyword>
<organism evidence="1 2">
    <name type="scientific">Azospirillum baldaniorum</name>
    <dbReference type="NCBI Taxonomy" id="1064539"/>
    <lineage>
        <taxon>Bacteria</taxon>
        <taxon>Pseudomonadati</taxon>
        <taxon>Pseudomonadota</taxon>
        <taxon>Alphaproteobacteria</taxon>
        <taxon>Rhodospirillales</taxon>
        <taxon>Azospirillaceae</taxon>
        <taxon>Azospirillum</taxon>
    </lineage>
</organism>
<dbReference type="KEGG" id="abs:AZOBR_p310337"/>